<name>A0A0J0XEA1_9TREE</name>
<accession>A0A0J0XEA1</accession>
<keyword evidence="1" id="KW-0732">Signal</keyword>
<evidence type="ECO:0008006" key="4">
    <source>
        <dbReference type="Google" id="ProtNLM"/>
    </source>
</evidence>
<feature type="chain" id="PRO_5005245847" description="Extracellular membrane protein CFEM domain-containing protein" evidence="1">
    <location>
        <begin position="17"/>
        <end position="53"/>
    </location>
</feature>
<reference evidence="2 3" key="1">
    <citation type="submission" date="2015-03" db="EMBL/GenBank/DDBJ databases">
        <title>Genomics and transcriptomics of the oil-accumulating basidiomycete yeast T. oleaginosus allow insights into substrate utilization and the diverse evolutionary trajectories of mating systems in fungi.</title>
        <authorList>
            <consortium name="DOE Joint Genome Institute"/>
            <person name="Kourist R."/>
            <person name="Kracht O."/>
            <person name="Bracharz F."/>
            <person name="Lipzen A."/>
            <person name="Nolan M."/>
            <person name="Ohm R."/>
            <person name="Grigoriev I."/>
            <person name="Sun S."/>
            <person name="Heitman J."/>
            <person name="Bruck T."/>
            <person name="Nowrousian M."/>
        </authorList>
    </citation>
    <scope>NUCLEOTIDE SEQUENCE [LARGE SCALE GENOMIC DNA]</scope>
    <source>
        <strain evidence="2 3">IBC0246</strain>
    </source>
</reference>
<dbReference type="Proteomes" id="UP000053611">
    <property type="component" value="Unassembled WGS sequence"/>
</dbReference>
<dbReference type="GeneID" id="28984919"/>
<feature type="non-terminal residue" evidence="2">
    <location>
        <position position="53"/>
    </location>
</feature>
<evidence type="ECO:0000313" key="2">
    <source>
        <dbReference type="EMBL" id="KLT39391.1"/>
    </source>
</evidence>
<keyword evidence="3" id="KW-1185">Reference proteome</keyword>
<evidence type="ECO:0000256" key="1">
    <source>
        <dbReference type="SAM" id="SignalP"/>
    </source>
</evidence>
<proteinExistence type="predicted"/>
<protein>
    <recommendedName>
        <fullName evidence="4">Extracellular membrane protein CFEM domain-containing protein</fullName>
    </recommendedName>
</protein>
<dbReference type="EMBL" id="KQ087260">
    <property type="protein sequence ID" value="KLT39391.1"/>
    <property type="molecule type" value="Genomic_DNA"/>
</dbReference>
<organism evidence="2 3">
    <name type="scientific">Cutaneotrichosporon oleaginosum</name>
    <dbReference type="NCBI Taxonomy" id="879819"/>
    <lineage>
        <taxon>Eukaryota</taxon>
        <taxon>Fungi</taxon>
        <taxon>Dikarya</taxon>
        <taxon>Basidiomycota</taxon>
        <taxon>Agaricomycotina</taxon>
        <taxon>Tremellomycetes</taxon>
        <taxon>Trichosporonales</taxon>
        <taxon>Trichosporonaceae</taxon>
        <taxon>Cutaneotrichosporon</taxon>
    </lineage>
</organism>
<gene>
    <name evidence="2" type="ORF">CC85DRAFT_288583</name>
</gene>
<evidence type="ECO:0000313" key="3">
    <source>
        <dbReference type="Proteomes" id="UP000053611"/>
    </source>
</evidence>
<sequence length="53" mass="5894">MRLALVLVLVLVLVLRLPLPLPFIARGRAAKCCERAVSAAERVLRNHCECWPG</sequence>
<dbReference type="AlphaFoldDB" id="A0A0J0XEA1"/>
<feature type="signal peptide" evidence="1">
    <location>
        <begin position="1"/>
        <end position="16"/>
    </location>
</feature>